<dbReference type="EMBL" id="BQXU01000042">
    <property type="protein sequence ID" value="GKT50901.1"/>
    <property type="molecule type" value="Genomic_DNA"/>
</dbReference>
<name>A0AA37PEN2_9PEZI</name>
<proteinExistence type="predicted"/>
<evidence type="ECO:0000313" key="1">
    <source>
        <dbReference type="EMBL" id="GKT50901.1"/>
    </source>
</evidence>
<gene>
    <name evidence="1" type="ORF">ColSpa_11082</name>
</gene>
<dbReference type="GeneID" id="73331884"/>
<accession>A0AA37PEN2</accession>
<reference evidence="1 2" key="1">
    <citation type="submission" date="2022-03" db="EMBL/GenBank/DDBJ databases">
        <title>Genome data of Colletotrichum spp.</title>
        <authorList>
            <person name="Utami Y.D."/>
            <person name="Hiruma K."/>
        </authorList>
    </citation>
    <scope>NUCLEOTIDE SEQUENCE [LARGE SCALE GENOMIC DNA]</scope>
    <source>
        <strain evidence="1 2">MAFF 239500</strain>
    </source>
</reference>
<dbReference type="RefSeq" id="XP_049133251.1">
    <property type="nucleotide sequence ID" value="XM_049277294.1"/>
</dbReference>
<dbReference type="Proteomes" id="UP001055115">
    <property type="component" value="Unassembled WGS sequence"/>
</dbReference>
<organism evidence="1 2">
    <name type="scientific">Colletotrichum spaethianum</name>
    <dbReference type="NCBI Taxonomy" id="700344"/>
    <lineage>
        <taxon>Eukaryota</taxon>
        <taxon>Fungi</taxon>
        <taxon>Dikarya</taxon>
        <taxon>Ascomycota</taxon>
        <taxon>Pezizomycotina</taxon>
        <taxon>Sordariomycetes</taxon>
        <taxon>Hypocreomycetidae</taxon>
        <taxon>Glomerellales</taxon>
        <taxon>Glomerellaceae</taxon>
        <taxon>Colletotrichum</taxon>
        <taxon>Colletotrichum spaethianum species complex</taxon>
    </lineage>
</organism>
<sequence length="111" mass="12412">MEAGKKRKNGEAPYQYIGYGRDPSEEEPSYQFVGRLRLWGLGLMVSADQRSGLRRGKDKLVKQSAIDWLAASGNGLWAAIHLSTASALERSFDRRRLGRSLVERRTGTDGE</sequence>
<keyword evidence="2" id="KW-1185">Reference proteome</keyword>
<evidence type="ECO:0000313" key="2">
    <source>
        <dbReference type="Proteomes" id="UP001055115"/>
    </source>
</evidence>
<comment type="caution">
    <text evidence="1">The sequence shown here is derived from an EMBL/GenBank/DDBJ whole genome shotgun (WGS) entry which is preliminary data.</text>
</comment>
<dbReference type="AlphaFoldDB" id="A0AA37PEN2"/>
<protein>
    <submittedName>
        <fullName evidence="1">Uncharacterized protein</fullName>
    </submittedName>
</protein>